<dbReference type="EMBL" id="FXXP01000005">
    <property type="protein sequence ID" value="SMX30503.1"/>
    <property type="molecule type" value="Genomic_DNA"/>
</dbReference>
<organism evidence="1 2">
    <name type="scientific">Pelagimonas phthalicica</name>
    <dbReference type="NCBI Taxonomy" id="1037362"/>
    <lineage>
        <taxon>Bacteria</taxon>
        <taxon>Pseudomonadati</taxon>
        <taxon>Pseudomonadota</taxon>
        <taxon>Alphaproteobacteria</taxon>
        <taxon>Rhodobacterales</taxon>
        <taxon>Roseobacteraceae</taxon>
        <taxon>Pelagimonas</taxon>
    </lineage>
</organism>
<evidence type="ECO:0000313" key="2">
    <source>
        <dbReference type="Proteomes" id="UP000225972"/>
    </source>
</evidence>
<keyword evidence="2" id="KW-1185">Reference proteome</keyword>
<dbReference type="RefSeq" id="WP_133840890.1">
    <property type="nucleotide sequence ID" value="NZ_FXXP01000005.1"/>
</dbReference>
<proteinExistence type="predicted"/>
<dbReference type="OrthoDB" id="7356349at2"/>
<gene>
    <name evidence="1" type="ORF">TRP8649_04647</name>
</gene>
<reference evidence="2" key="1">
    <citation type="submission" date="2017-05" db="EMBL/GenBank/DDBJ databases">
        <authorList>
            <person name="Rodrigo-Torres L."/>
            <person name="Arahal R. D."/>
            <person name="Lucena T."/>
        </authorList>
    </citation>
    <scope>NUCLEOTIDE SEQUENCE [LARGE SCALE GENOMIC DNA]</scope>
    <source>
        <strain evidence="2">CECT 8649</strain>
    </source>
</reference>
<dbReference type="Gene3D" id="3.30.1360.120">
    <property type="entry name" value="Probable tRNA modification gtpase trme, domain 1"/>
    <property type="match status" value="1"/>
</dbReference>
<accession>A0A238JJC0</accession>
<dbReference type="Proteomes" id="UP000225972">
    <property type="component" value="Unassembled WGS sequence"/>
</dbReference>
<dbReference type="AlphaFoldDB" id="A0A238JJC0"/>
<name>A0A238JJC0_9RHOB</name>
<dbReference type="Gene3D" id="3.30.70.1520">
    <property type="entry name" value="Heterotetrameric sarcosine oxidase"/>
    <property type="match status" value="1"/>
</dbReference>
<dbReference type="SUPFAM" id="SSF103025">
    <property type="entry name" value="Folate-binding domain"/>
    <property type="match status" value="1"/>
</dbReference>
<protein>
    <submittedName>
        <fullName evidence="1">Sarcosine oxidase, gamma subunit family</fullName>
    </submittedName>
</protein>
<evidence type="ECO:0000313" key="1">
    <source>
        <dbReference type="EMBL" id="SMX30503.1"/>
    </source>
</evidence>
<sequence length="187" mass="20179">MTKYTLFPRTAFGRDAAMIDQIGSATLSERPDFAIASVAERAGQGDLSPVLTGAAAVAVSEWQDGLGRTVFWSGPNQWFVLADHDRSEMLAAELKTELGDQASVTEQNDGWVVFDLQGADLTPILERLCPINLAEFGANRVQRTVIDHVGCFVLCLEPGRSYRLLCGRSFAGSFAHGIKTIMGSVAV</sequence>
<dbReference type="InterPro" id="IPR027266">
    <property type="entry name" value="TrmE/GcvT-like"/>
</dbReference>